<keyword evidence="4" id="KW-0547">Nucleotide-binding</keyword>
<dbReference type="Proteomes" id="UP000220102">
    <property type="component" value="Unassembled WGS sequence"/>
</dbReference>
<name>A0A2A8D2P9_9BACT</name>
<dbReference type="GO" id="GO:0016020">
    <property type="term" value="C:membrane"/>
    <property type="evidence" value="ECO:0007669"/>
    <property type="project" value="UniProtKB-SubCell"/>
</dbReference>
<keyword evidence="2" id="KW-0813">Transport</keyword>
<evidence type="ECO:0000313" key="9">
    <source>
        <dbReference type="EMBL" id="PEN15083.1"/>
    </source>
</evidence>
<dbReference type="InterPro" id="IPR003439">
    <property type="entry name" value="ABC_transporter-like_ATP-bd"/>
</dbReference>
<evidence type="ECO:0000256" key="4">
    <source>
        <dbReference type="ARBA" id="ARBA00022741"/>
    </source>
</evidence>
<proteinExistence type="predicted"/>
<dbReference type="InterPro" id="IPR003593">
    <property type="entry name" value="AAA+_ATPase"/>
</dbReference>
<dbReference type="SUPFAM" id="SSF52540">
    <property type="entry name" value="P-loop containing nucleoside triphosphate hydrolases"/>
    <property type="match status" value="1"/>
</dbReference>
<dbReference type="AlphaFoldDB" id="A0A2A8D2P9"/>
<dbReference type="PROSITE" id="PS50893">
    <property type="entry name" value="ABC_TRANSPORTER_2"/>
    <property type="match status" value="1"/>
</dbReference>
<dbReference type="SMART" id="SM00382">
    <property type="entry name" value="AAA"/>
    <property type="match status" value="1"/>
</dbReference>
<dbReference type="InterPro" id="IPR039421">
    <property type="entry name" value="Type_1_exporter"/>
</dbReference>
<organism evidence="9 10">
    <name type="scientific">Longibacter salinarum</name>
    <dbReference type="NCBI Taxonomy" id="1850348"/>
    <lineage>
        <taxon>Bacteria</taxon>
        <taxon>Pseudomonadati</taxon>
        <taxon>Rhodothermota</taxon>
        <taxon>Rhodothermia</taxon>
        <taxon>Rhodothermales</taxon>
        <taxon>Salisaetaceae</taxon>
        <taxon>Longibacter</taxon>
    </lineage>
</organism>
<keyword evidence="3" id="KW-0812">Transmembrane</keyword>
<evidence type="ECO:0000256" key="2">
    <source>
        <dbReference type="ARBA" id="ARBA00022448"/>
    </source>
</evidence>
<dbReference type="PANTHER" id="PTHR24221">
    <property type="entry name" value="ATP-BINDING CASSETTE SUB-FAMILY B"/>
    <property type="match status" value="1"/>
</dbReference>
<keyword evidence="6" id="KW-1133">Transmembrane helix</keyword>
<dbReference type="EMBL" id="PDEQ01000001">
    <property type="protein sequence ID" value="PEN15083.1"/>
    <property type="molecule type" value="Genomic_DNA"/>
</dbReference>
<keyword evidence="7" id="KW-0472">Membrane</keyword>
<dbReference type="Gene3D" id="3.40.50.300">
    <property type="entry name" value="P-loop containing nucleotide triphosphate hydrolases"/>
    <property type="match status" value="1"/>
</dbReference>
<evidence type="ECO:0000259" key="8">
    <source>
        <dbReference type="PROSITE" id="PS50893"/>
    </source>
</evidence>
<dbReference type="PROSITE" id="PS00211">
    <property type="entry name" value="ABC_TRANSPORTER_1"/>
    <property type="match status" value="1"/>
</dbReference>
<evidence type="ECO:0000256" key="1">
    <source>
        <dbReference type="ARBA" id="ARBA00004141"/>
    </source>
</evidence>
<dbReference type="RefSeq" id="WP_098073982.1">
    <property type="nucleotide sequence ID" value="NZ_PDEQ01000001.1"/>
</dbReference>
<keyword evidence="10" id="KW-1185">Reference proteome</keyword>
<feature type="domain" description="ABC transporter" evidence="8">
    <location>
        <begin position="7"/>
        <end position="241"/>
    </location>
</feature>
<sequence>MDSSLTIRFERVNFEYEQGQLVLKEIDFEVRPGETVALVGPSGSGKTTLMNLIPRFFDPTSGRVLVGGYDIRDVRKNSLRKQISVVSQEARLHATSIGENIRYGRLNASDEEVRNAARAANAHGFISEFEEGYDTPAGEAGVRLSGGQRQRIAVARALLKNAHILLLDEATASLDSQSEAWIQDSFDQLSNSCTTFIISHRLATIRDVDRILVIQAGRLVQEGTHAELVVKDGLYRTMASHQFREVKVTG</sequence>
<dbReference type="FunFam" id="3.40.50.300:FF:000287">
    <property type="entry name" value="Multidrug ABC transporter ATP-binding protein"/>
    <property type="match status" value="1"/>
</dbReference>
<gene>
    <name evidence="9" type="ORF">CRI94_01995</name>
</gene>
<reference evidence="9 10" key="1">
    <citation type="submission" date="2017-10" db="EMBL/GenBank/DDBJ databases">
        <title>Draft genome of Longibacter Salinarum.</title>
        <authorList>
            <person name="Goh K.M."/>
            <person name="Shamsir M.S."/>
            <person name="Lim S.W."/>
        </authorList>
    </citation>
    <scope>NUCLEOTIDE SEQUENCE [LARGE SCALE GENOMIC DNA]</scope>
    <source>
        <strain evidence="9 10">KCTC 52045</strain>
    </source>
</reference>
<dbReference type="InterPro" id="IPR017871">
    <property type="entry name" value="ABC_transporter-like_CS"/>
</dbReference>
<accession>A0A2A8D2P9</accession>
<dbReference type="GO" id="GO:0016887">
    <property type="term" value="F:ATP hydrolysis activity"/>
    <property type="evidence" value="ECO:0007669"/>
    <property type="project" value="InterPro"/>
</dbReference>
<dbReference type="GO" id="GO:0034040">
    <property type="term" value="F:ATPase-coupled lipid transmembrane transporter activity"/>
    <property type="evidence" value="ECO:0007669"/>
    <property type="project" value="TreeGrafter"/>
</dbReference>
<evidence type="ECO:0000256" key="5">
    <source>
        <dbReference type="ARBA" id="ARBA00022840"/>
    </source>
</evidence>
<evidence type="ECO:0000256" key="7">
    <source>
        <dbReference type="ARBA" id="ARBA00023136"/>
    </source>
</evidence>
<dbReference type="InterPro" id="IPR027417">
    <property type="entry name" value="P-loop_NTPase"/>
</dbReference>
<dbReference type="PANTHER" id="PTHR24221:SF654">
    <property type="entry name" value="ATP-BINDING CASSETTE SUB-FAMILY B MEMBER 6"/>
    <property type="match status" value="1"/>
</dbReference>
<keyword evidence="5" id="KW-0067">ATP-binding</keyword>
<dbReference type="GO" id="GO:0005524">
    <property type="term" value="F:ATP binding"/>
    <property type="evidence" value="ECO:0007669"/>
    <property type="project" value="UniProtKB-KW"/>
</dbReference>
<evidence type="ECO:0000313" key="10">
    <source>
        <dbReference type="Proteomes" id="UP000220102"/>
    </source>
</evidence>
<dbReference type="OrthoDB" id="9760358at2"/>
<dbReference type="Pfam" id="PF00005">
    <property type="entry name" value="ABC_tran"/>
    <property type="match status" value="1"/>
</dbReference>
<protein>
    <recommendedName>
        <fullName evidence="8">ABC transporter domain-containing protein</fullName>
    </recommendedName>
</protein>
<evidence type="ECO:0000256" key="3">
    <source>
        <dbReference type="ARBA" id="ARBA00022692"/>
    </source>
</evidence>
<evidence type="ECO:0000256" key="6">
    <source>
        <dbReference type="ARBA" id="ARBA00022989"/>
    </source>
</evidence>
<comment type="subcellular location">
    <subcellularLocation>
        <location evidence="1">Membrane</location>
        <topology evidence="1">Multi-pass membrane protein</topology>
    </subcellularLocation>
</comment>
<comment type="caution">
    <text evidence="9">The sequence shown here is derived from an EMBL/GenBank/DDBJ whole genome shotgun (WGS) entry which is preliminary data.</text>
</comment>